<dbReference type="GO" id="GO:0009234">
    <property type="term" value="P:menaquinone biosynthetic process"/>
    <property type="evidence" value="ECO:0007669"/>
    <property type="project" value="UniProtKB-UniRule"/>
</dbReference>
<comment type="catalytic activity">
    <reaction evidence="6">
        <text>isochorismate + 2-oxoglutarate + H(+) = 5-enolpyruvoyl-6-hydroxy-2-succinyl-cyclohex-3-ene-1-carboxylate + CO2</text>
        <dbReference type="Rhea" id="RHEA:25593"/>
        <dbReference type="ChEBI" id="CHEBI:15378"/>
        <dbReference type="ChEBI" id="CHEBI:16526"/>
        <dbReference type="ChEBI" id="CHEBI:16810"/>
        <dbReference type="ChEBI" id="CHEBI:29780"/>
        <dbReference type="ChEBI" id="CHEBI:58818"/>
        <dbReference type="EC" id="2.2.1.9"/>
    </reaction>
</comment>
<dbReference type="PANTHER" id="PTHR42916:SF1">
    <property type="entry name" value="PROTEIN PHYLLO, CHLOROPLASTIC"/>
    <property type="match status" value="1"/>
</dbReference>
<evidence type="ECO:0000256" key="3">
    <source>
        <dbReference type="ARBA" id="ARBA00022842"/>
    </source>
</evidence>
<evidence type="ECO:0000259" key="9">
    <source>
        <dbReference type="Pfam" id="PF02776"/>
    </source>
</evidence>
<dbReference type="Proteomes" id="UP000280726">
    <property type="component" value="Unassembled WGS sequence"/>
</dbReference>
<evidence type="ECO:0000313" key="10">
    <source>
        <dbReference type="EMBL" id="RPF27449.1"/>
    </source>
</evidence>
<dbReference type="InterPro" id="IPR004433">
    <property type="entry name" value="MenaQ_synth_MenD"/>
</dbReference>
<proteinExistence type="inferred from homology"/>
<organism evidence="10 11">
    <name type="scientific">Georgenia muralis</name>
    <dbReference type="NCBI Taxonomy" id="154117"/>
    <lineage>
        <taxon>Bacteria</taxon>
        <taxon>Bacillati</taxon>
        <taxon>Actinomycetota</taxon>
        <taxon>Actinomycetes</taxon>
        <taxon>Micrococcales</taxon>
        <taxon>Bogoriellaceae</taxon>
        <taxon>Georgenia</taxon>
    </lineage>
</organism>
<dbReference type="HAMAP" id="MF_01659">
    <property type="entry name" value="MenD"/>
    <property type="match status" value="1"/>
</dbReference>
<dbReference type="GO" id="GO:0030976">
    <property type="term" value="F:thiamine pyrophosphate binding"/>
    <property type="evidence" value="ECO:0007669"/>
    <property type="project" value="UniProtKB-UniRule"/>
</dbReference>
<comment type="pathway">
    <text evidence="6">Quinol/quinone metabolism; menaquinone biosynthesis.</text>
</comment>
<keyword evidence="11" id="KW-1185">Reference proteome</keyword>
<comment type="pathway">
    <text evidence="6">Quinol/quinone metabolism; 1,4-dihydroxy-2-naphthoate biosynthesis; 1,4-dihydroxy-2-naphthoate from chorismate: step 2/7.</text>
</comment>
<evidence type="ECO:0000256" key="1">
    <source>
        <dbReference type="ARBA" id="ARBA00022679"/>
    </source>
</evidence>
<comment type="function">
    <text evidence="6">Catalyzes the thiamine diphosphate-dependent decarboxylation of 2-oxoglutarate and the subsequent addition of the resulting succinic semialdehyde-thiamine pyrophosphate anion to isochorismate to yield 2-succinyl-5-enolpyruvyl-6-hydroxy-3-cyclohexene-1-carboxylate (SEPHCHC).</text>
</comment>
<feature type="region of interest" description="Disordered" evidence="7">
    <location>
        <begin position="77"/>
        <end position="102"/>
    </location>
</feature>
<dbReference type="Gene3D" id="3.40.50.1220">
    <property type="entry name" value="TPP-binding domain"/>
    <property type="match status" value="1"/>
</dbReference>
<comment type="cofactor">
    <cofactor evidence="6">
        <name>thiamine diphosphate</name>
        <dbReference type="ChEBI" id="CHEBI:58937"/>
    </cofactor>
    <text evidence="6">Binds 1 thiamine pyrophosphate per subunit.</text>
</comment>
<evidence type="ECO:0000256" key="2">
    <source>
        <dbReference type="ARBA" id="ARBA00022723"/>
    </source>
</evidence>
<keyword evidence="6" id="KW-0474">Menaquinone biosynthesis</keyword>
<evidence type="ECO:0000259" key="8">
    <source>
        <dbReference type="Pfam" id="PF02775"/>
    </source>
</evidence>
<protein>
    <recommendedName>
        <fullName evidence="6">2-succinyl-5-enolpyruvyl-6-hydroxy-3-cyclohexene-1-carboxylate synthase</fullName>
        <shortName evidence="6">SEPHCHC synthase</shortName>
        <ecNumber evidence="6">2.2.1.9</ecNumber>
    </recommendedName>
    <alternativeName>
        <fullName evidence="6">Menaquinone biosynthesis protein MenD</fullName>
    </alternativeName>
</protein>
<dbReference type="Pfam" id="PF02776">
    <property type="entry name" value="TPP_enzyme_N"/>
    <property type="match status" value="1"/>
</dbReference>
<evidence type="ECO:0000256" key="4">
    <source>
        <dbReference type="ARBA" id="ARBA00023052"/>
    </source>
</evidence>
<dbReference type="UniPathway" id="UPA01057">
    <property type="reaction ID" value="UER00164"/>
</dbReference>
<keyword evidence="5 6" id="KW-0464">Manganese</keyword>
<comment type="cofactor">
    <cofactor evidence="6">
        <name>Mg(2+)</name>
        <dbReference type="ChEBI" id="CHEBI:18420"/>
    </cofactor>
    <cofactor evidence="6">
        <name>Mn(2+)</name>
        <dbReference type="ChEBI" id="CHEBI:29035"/>
    </cofactor>
</comment>
<evidence type="ECO:0000256" key="5">
    <source>
        <dbReference type="ARBA" id="ARBA00023211"/>
    </source>
</evidence>
<sequence length="590" mass="59493">MSAVEPSTATARELVTALVAGGVRDVVLSPGSRSAPLAYALQSAARAGWLTLHVRIDERSAGFVALGLARSGHPLGEDWRGAGGPGPVRSGPAAQDGGSEPRPVAVVTTSGTAVANLHPAVLEAAHAHVPLVVVSADRPHEMRGTGANQTTDQVGIFAGVPRFSADIPAGTRGGTLLTQVVTRALAAATGARSNDPGPVHLNVALRDPLAPAAPWAPGPVPAARRVVAPVGAPAATDLAVGPRTVVLAGDGAGPGARVLAEEAGWPLLAEPSSGARSGRNAVGPYRLLLDEARLGGAIERVVVMGHPTLSRPVSRLLAREDLEVVVVAPAGAWTDVAGTATTVVGGVRTPGALAGMAGAPGDAGEWLGRWRRAGELAHTAVDALLDDTRQVDGLVLAQAVAAASDSPGAPLLVLGSSNTIRDVDLVARPWDGPVVPLANRGLAGIDGTVSTATGLALGTGRPVRAVMGDLTFLHDAGGLLRGTLEPEVDLQVVVLNDGGGGIFSTLEHGAPGRAGEFERIFGTPQHADLAALAAGYGAAYSLVGSTEELQHVLGAPVRGRSVVEVRTSRAHLRDRRAAVAEAVRDAVAAV</sequence>
<feature type="domain" description="Thiamine pyrophosphate enzyme N-terminal TPP-binding" evidence="9">
    <location>
        <begin position="102"/>
        <end position="155"/>
    </location>
</feature>
<dbReference type="EC" id="2.2.1.9" evidence="6"/>
<dbReference type="GO" id="GO:0000287">
    <property type="term" value="F:magnesium ion binding"/>
    <property type="evidence" value="ECO:0007669"/>
    <property type="project" value="UniProtKB-UniRule"/>
</dbReference>
<evidence type="ECO:0000313" key="11">
    <source>
        <dbReference type="Proteomes" id="UP000280726"/>
    </source>
</evidence>
<name>A0A3N4Z2H7_9MICO</name>
<dbReference type="GO" id="GO:0070204">
    <property type="term" value="F:2-succinyl-5-enolpyruvyl-6-hydroxy-3-cyclohexene-1-carboxylic-acid synthase activity"/>
    <property type="evidence" value="ECO:0007669"/>
    <property type="project" value="UniProtKB-UniRule"/>
</dbReference>
<evidence type="ECO:0000256" key="7">
    <source>
        <dbReference type="SAM" id="MobiDB-lite"/>
    </source>
</evidence>
<dbReference type="UniPathway" id="UPA00079"/>
<comment type="similarity">
    <text evidence="6">Belongs to the TPP enzyme family. MenD subfamily.</text>
</comment>
<dbReference type="CDD" id="cd07037">
    <property type="entry name" value="TPP_PYR_MenD"/>
    <property type="match status" value="1"/>
</dbReference>
<accession>A0A3N4Z2H7</accession>
<comment type="subunit">
    <text evidence="6">Homodimer.</text>
</comment>
<keyword evidence="1 6" id="KW-0808">Transferase</keyword>
<evidence type="ECO:0000256" key="6">
    <source>
        <dbReference type="HAMAP-Rule" id="MF_01659"/>
    </source>
</evidence>
<dbReference type="NCBIfam" id="TIGR00173">
    <property type="entry name" value="menD"/>
    <property type="match status" value="1"/>
</dbReference>
<dbReference type="InterPro" id="IPR029061">
    <property type="entry name" value="THDP-binding"/>
</dbReference>
<dbReference type="GO" id="GO:0030145">
    <property type="term" value="F:manganese ion binding"/>
    <property type="evidence" value="ECO:0007669"/>
    <property type="project" value="UniProtKB-UniRule"/>
</dbReference>
<keyword evidence="4 6" id="KW-0786">Thiamine pyrophosphate</keyword>
<keyword evidence="3 6" id="KW-0460">Magnesium</keyword>
<dbReference type="RefSeq" id="WP_211338787.1">
    <property type="nucleotide sequence ID" value="NZ_RKRA01000001.1"/>
</dbReference>
<dbReference type="InterPro" id="IPR012001">
    <property type="entry name" value="Thiamin_PyroP_enz_TPP-bd_dom"/>
</dbReference>
<feature type="domain" description="Thiamine pyrophosphate enzyme TPP-binding" evidence="8">
    <location>
        <begin position="441"/>
        <end position="555"/>
    </location>
</feature>
<reference evidence="10 11" key="1">
    <citation type="submission" date="2018-11" db="EMBL/GenBank/DDBJ databases">
        <title>Sequencing the genomes of 1000 actinobacteria strains.</title>
        <authorList>
            <person name="Klenk H.-P."/>
        </authorList>
    </citation>
    <scope>NUCLEOTIDE SEQUENCE [LARGE SCALE GENOMIC DNA]</scope>
    <source>
        <strain evidence="10 11">DSM 14418</strain>
    </source>
</reference>
<keyword evidence="2 6" id="KW-0479">Metal-binding</keyword>
<dbReference type="PIRSF" id="PIRSF004983">
    <property type="entry name" value="MenD"/>
    <property type="match status" value="1"/>
</dbReference>
<dbReference type="InterPro" id="IPR011766">
    <property type="entry name" value="TPP_enzyme_TPP-bd"/>
</dbReference>
<dbReference type="AlphaFoldDB" id="A0A3N4Z2H7"/>
<dbReference type="PANTHER" id="PTHR42916">
    <property type="entry name" value="2-SUCCINYL-5-ENOLPYRUVYL-6-HYDROXY-3-CYCLOHEXENE-1-CARBOXYLATE SYNTHASE"/>
    <property type="match status" value="1"/>
</dbReference>
<dbReference type="Pfam" id="PF02775">
    <property type="entry name" value="TPP_enzyme_C"/>
    <property type="match status" value="1"/>
</dbReference>
<dbReference type="Gene3D" id="3.40.50.970">
    <property type="match status" value="2"/>
</dbReference>
<comment type="caution">
    <text evidence="10">The sequence shown here is derived from an EMBL/GenBank/DDBJ whole genome shotgun (WGS) entry which is preliminary data.</text>
</comment>
<dbReference type="EMBL" id="RKRA01000001">
    <property type="protein sequence ID" value="RPF27449.1"/>
    <property type="molecule type" value="Genomic_DNA"/>
</dbReference>
<gene>
    <name evidence="6" type="primary">menD</name>
    <name evidence="10" type="ORF">EDD32_1930</name>
</gene>
<dbReference type="SUPFAM" id="SSF52518">
    <property type="entry name" value="Thiamin diphosphate-binding fold (THDP-binding)"/>
    <property type="match status" value="2"/>
</dbReference>